<dbReference type="Proteomes" id="UP000611945">
    <property type="component" value="Unassembled WGS sequence"/>
</dbReference>
<dbReference type="EMBL" id="JACSQG010000011">
    <property type="protein sequence ID" value="MBD7978687.1"/>
    <property type="molecule type" value="Genomic_DNA"/>
</dbReference>
<feature type="transmembrane region" description="Helical" evidence="1">
    <location>
        <begin position="48"/>
        <end position="69"/>
    </location>
</feature>
<evidence type="ECO:0000259" key="2">
    <source>
        <dbReference type="Pfam" id="PF20349"/>
    </source>
</evidence>
<gene>
    <name evidence="3" type="ORF">H9642_16010</name>
</gene>
<reference evidence="3 4" key="1">
    <citation type="submission" date="2020-08" db="EMBL/GenBank/DDBJ databases">
        <title>A Genomic Blueprint of the Chicken Gut Microbiome.</title>
        <authorList>
            <person name="Gilroy R."/>
            <person name="Ravi A."/>
            <person name="Getino M."/>
            <person name="Pursley I."/>
            <person name="Horton D.L."/>
            <person name="Alikhan N.-F."/>
            <person name="Baker D."/>
            <person name="Gharbi K."/>
            <person name="Hall N."/>
            <person name="Watson M."/>
            <person name="Adriaenssens E.M."/>
            <person name="Foster-Nyarko E."/>
            <person name="Jarju S."/>
            <person name="Secka A."/>
            <person name="Antonio M."/>
            <person name="Oren A."/>
            <person name="Chaudhuri R."/>
            <person name="La Ragione R.M."/>
            <person name="Hildebrand F."/>
            <person name="Pallen M.J."/>
        </authorList>
    </citation>
    <scope>NUCLEOTIDE SEQUENCE [LARGE SCALE GENOMIC DNA]</scope>
    <source>
        <strain evidence="3 4">Sa2CUA2</strain>
    </source>
</reference>
<evidence type="ECO:0000256" key="1">
    <source>
        <dbReference type="SAM" id="Phobius"/>
    </source>
</evidence>
<evidence type="ECO:0000313" key="4">
    <source>
        <dbReference type="Proteomes" id="UP000611945"/>
    </source>
</evidence>
<comment type="caution">
    <text evidence="3">The sequence shown here is derived from an EMBL/GenBank/DDBJ whole genome shotgun (WGS) entry which is preliminary data.</text>
</comment>
<keyword evidence="1" id="KW-0472">Membrane</keyword>
<sequence length="140" mass="15319">MRESDWLYPVVNLLHLLGLVLLLGAMLFLDLRLLGLAPRVPLGLLAPWLTGFAVSGLLIQLASGLALFAADAMALIGNRLLQIKLLLVLFGIGNAGLFRWRFSRVLPKWEIVPLPARMQAGLSLCAWLSVMAAGRLLAYF</sequence>
<keyword evidence="1" id="KW-0812">Transmembrane</keyword>
<name>A0ABR8TSD8_9PSED</name>
<feature type="transmembrane region" description="Helical" evidence="1">
    <location>
        <begin position="7"/>
        <end position="28"/>
    </location>
</feature>
<dbReference type="InterPro" id="IPR046586">
    <property type="entry name" value="DUF6644"/>
</dbReference>
<protein>
    <recommendedName>
        <fullName evidence="2">DUF6644 domain-containing protein</fullName>
    </recommendedName>
</protein>
<evidence type="ECO:0000313" key="3">
    <source>
        <dbReference type="EMBL" id="MBD7978687.1"/>
    </source>
</evidence>
<accession>A0ABR8TSD8</accession>
<feature type="transmembrane region" description="Helical" evidence="1">
    <location>
        <begin position="81"/>
        <end position="100"/>
    </location>
</feature>
<feature type="domain" description="DUF6644" evidence="2">
    <location>
        <begin position="13"/>
        <end position="138"/>
    </location>
</feature>
<organism evidence="3 4">
    <name type="scientific">Serpens gallinarum</name>
    <dbReference type="NCBI Taxonomy" id="2763075"/>
    <lineage>
        <taxon>Bacteria</taxon>
        <taxon>Pseudomonadati</taxon>
        <taxon>Pseudomonadota</taxon>
        <taxon>Gammaproteobacteria</taxon>
        <taxon>Pseudomonadales</taxon>
        <taxon>Pseudomonadaceae</taxon>
        <taxon>Pseudomonas</taxon>
    </lineage>
</organism>
<keyword evidence="4" id="KW-1185">Reference proteome</keyword>
<dbReference type="Pfam" id="PF20349">
    <property type="entry name" value="DUF6644"/>
    <property type="match status" value="1"/>
</dbReference>
<proteinExistence type="predicted"/>
<feature type="transmembrane region" description="Helical" evidence="1">
    <location>
        <begin position="120"/>
        <end position="138"/>
    </location>
</feature>
<keyword evidence="1" id="KW-1133">Transmembrane helix</keyword>